<dbReference type="PANTHER" id="PTHR48449:SF1">
    <property type="entry name" value="DUF1985 DOMAIN-CONTAINING PROTEIN"/>
    <property type="match status" value="1"/>
</dbReference>
<evidence type="ECO:0000313" key="2">
    <source>
        <dbReference type="Proteomes" id="UP001064489"/>
    </source>
</evidence>
<proteinExistence type="predicted"/>
<dbReference type="PANTHER" id="PTHR48449">
    <property type="entry name" value="DUF1985 DOMAIN-CONTAINING PROTEIN"/>
    <property type="match status" value="1"/>
</dbReference>
<dbReference type="Proteomes" id="UP001064489">
    <property type="component" value="Chromosome 10"/>
</dbReference>
<comment type="caution">
    <text evidence="1">The sequence shown here is derived from an EMBL/GenBank/DDBJ whole genome shotgun (WGS) entry which is preliminary data.</text>
</comment>
<reference evidence="1" key="1">
    <citation type="journal article" date="2022" name="Plant J.">
        <title>Strategies of tolerance reflected in two North American maple genomes.</title>
        <authorList>
            <person name="McEvoy S.L."/>
            <person name="Sezen U.U."/>
            <person name="Trouern-Trend A."/>
            <person name="McMahon S.M."/>
            <person name="Schaberg P.G."/>
            <person name="Yang J."/>
            <person name="Wegrzyn J.L."/>
            <person name="Swenson N.G."/>
        </authorList>
    </citation>
    <scope>NUCLEOTIDE SEQUENCE</scope>
    <source>
        <strain evidence="1">91603</strain>
    </source>
</reference>
<protein>
    <submittedName>
        <fullName evidence="1">Uncharacterized protein</fullName>
    </submittedName>
</protein>
<evidence type="ECO:0000313" key="1">
    <source>
        <dbReference type="EMBL" id="KAI9164813.1"/>
    </source>
</evidence>
<accession>A0AAD5II74</accession>
<reference evidence="1" key="2">
    <citation type="submission" date="2023-02" db="EMBL/GenBank/DDBJ databases">
        <authorList>
            <person name="Swenson N.G."/>
            <person name="Wegrzyn J.L."/>
            <person name="Mcevoy S.L."/>
        </authorList>
    </citation>
    <scope>NUCLEOTIDE SEQUENCE</scope>
    <source>
        <strain evidence="1">91603</strain>
        <tissue evidence="1">Leaf</tissue>
    </source>
</reference>
<dbReference type="EMBL" id="JAJSOW010000105">
    <property type="protein sequence ID" value="KAI9164813.1"/>
    <property type="molecule type" value="Genomic_DNA"/>
</dbReference>
<keyword evidence="2" id="KW-1185">Reference proteome</keyword>
<dbReference type="AlphaFoldDB" id="A0AAD5II74"/>
<organism evidence="1 2">
    <name type="scientific">Acer negundo</name>
    <name type="common">Box elder</name>
    <dbReference type="NCBI Taxonomy" id="4023"/>
    <lineage>
        <taxon>Eukaryota</taxon>
        <taxon>Viridiplantae</taxon>
        <taxon>Streptophyta</taxon>
        <taxon>Embryophyta</taxon>
        <taxon>Tracheophyta</taxon>
        <taxon>Spermatophyta</taxon>
        <taxon>Magnoliopsida</taxon>
        <taxon>eudicotyledons</taxon>
        <taxon>Gunneridae</taxon>
        <taxon>Pentapetalae</taxon>
        <taxon>rosids</taxon>
        <taxon>malvids</taxon>
        <taxon>Sapindales</taxon>
        <taxon>Sapindaceae</taxon>
        <taxon>Hippocastanoideae</taxon>
        <taxon>Acereae</taxon>
        <taxon>Acer</taxon>
    </lineage>
</organism>
<gene>
    <name evidence="1" type="ORF">LWI28_002598</name>
</gene>
<sequence length="163" mass="18861">MWFRVGQTDIRFGKLELCLVTSLQFGQMPTGVVYNFKDVKGGVLDRYFGGELPTFDMILQRLDQGNFSHANDAIKLAYLFLGHVLLGIEYQKTVPRWAYHILLETVYDWSGKSEDAKSKTQPELECRGERIWLCMGLPVLVYRVYSAPHRSAWNPNWIRLSLI</sequence>
<name>A0AAD5II74_ACENE</name>